<protein>
    <submittedName>
        <fullName evidence="3">Uncharacterized protein</fullName>
    </submittedName>
</protein>
<keyword evidence="2" id="KW-0732">Signal</keyword>
<feature type="coiled-coil region" evidence="1">
    <location>
        <begin position="106"/>
        <end position="148"/>
    </location>
</feature>
<evidence type="ECO:0000256" key="1">
    <source>
        <dbReference type="SAM" id="Coils"/>
    </source>
</evidence>
<evidence type="ECO:0000313" key="4">
    <source>
        <dbReference type="Proteomes" id="UP000076407"/>
    </source>
</evidence>
<evidence type="ECO:0000256" key="2">
    <source>
        <dbReference type="SAM" id="SignalP"/>
    </source>
</evidence>
<keyword evidence="1" id="KW-0175">Coiled coil</keyword>
<dbReference type="AlphaFoldDB" id="A0A182XB48"/>
<proteinExistence type="predicted"/>
<name>A0A182XB48_ANOQN</name>
<dbReference type="Proteomes" id="UP000076407">
    <property type="component" value="Unassembled WGS sequence"/>
</dbReference>
<reference evidence="3" key="1">
    <citation type="submission" date="2020-05" db="UniProtKB">
        <authorList>
            <consortium name="EnsemblMetazoa"/>
        </authorList>
    </citation>
    <scope>IDENTIFICATION</scope>
    <source>
        <strain evidence="3">SANGQUA</strain>
    </source>
</reference>
<accession>A0A182XB48</accession>
<feature type="signal peptide" evidence="2">
    <location>
        <begin position="1"/>
        <end position="28"/>
    </location>
</feature>
<organism evidence="3 4">
    <name type="scientific">Anopheles quadriannulatus</name>
    <name type="common">Mosquito</name>
    <dbReference type="NCBI Taxonomy" id="34691"/>
    <lineage>
        <taxon>Eukaryota</taxon>
        <taxon>Metazoa</taxon>
        <taxon>Ecdysozoa</taxon>
        <taxon>Arthropoda</taxon>
        <taxon>Hexapoda</taxon>
        <taxon>Insecta</taxon>
        <taxon>Pterygota</taxon>
        <taxon>Neoptera</taxon>
        <taxon>Endopterygota</taxon>
        <taxon>Diptera</taxon>
        <taxon>Nematocera</taxon>
        <taxon>Culicoidea</taxon>
        <taxon>Culicidae</taxon>
        <taxon>Anophelinae</taxon>
        <taxon>Anopheles</taxon>
    </lineage>
</organism>
<dbReference type="STRING" id="34691.A0A182XB48"/>
<sequence>MDKGRYLTRIWFGLVAMVIISVPQRVISMPCTGTSDGQTVNTIRTDRPAVAGSKSMGVPVAAPTVASSTPLAIKKDLFMSRGWGASGMPFSMFYLNHYTKAQKAYAQNQLHQQQQHQQQQEQLQQQQRQQQLLQLQKQQHEEQQLKQQQLLRIQQQQDGHSLVDYQEDATTKGAGYPLVPKTLPFGARYPIDPEPIAVHAQQLRTDTDYVDSASSVRTSKVNTARRQYTVPQLFVSYGWGPMG</sequence>
<evidence type="ECO:0000313" key="3">
    <source>
        <dbReference type="EnsemblMetazoa" id="AQUA007045-PA"/>
    </source>
</evidence>
<dbReference type="VEuPathDB" id="VectorBase:AQUA007045"/>
<keyword evidence="4" id="KW-1185">Reference proteome</keyword>
<feature type="chain" id="PRO_5008142697" evidence="2">
    <location>
        <begin position="29"/>
        <end position="243"/>
    </location>
</feature>
<dbReference type="EnsemblMetazoa" id="AQUA007045-RA">
    <property type="protein sequence ID" value="AQUA007045-PA"/>
    <property type="gene ID" value="AQUA007045"/>
</dbReference>